<feature type="transmembrane region" description="Helical" evidence="1">
    <location>
        <begin position="128"/>
        <end position="153"/>
    </location>
</feature>
<reference evidence="2 3" key="1">
    <citation type="submission" date="2019-03" db="EMBL/GenBank/DDBJ databases">
        <title>Draft genome sequences of novel Actinobacteria.</title>
        <authorList>
            <person name="Sahin N."/>
            <person name="Ay H."/>
            <person name="Saygin H."/>
        </authorList>
    </citation>
    <scope>NUCLEOTIDE SEQUENCE [LARGE SCALE GENOMIC DNA]</scope>
    <source>
        <strain evidence="2 3">JCM 13523</strain>
    </source>
</reference>
<evidence type="ECO:0000256" key="1">
    <source>
        <dbReference type="SAM" id="Phobius"/>
    </source>
</evidence>
<evidence type="ECO:0000313" key="2">
    <source>
        <dbReference type="EMBL" id="TDD62165.1"/>
    </source>
</evidence>
<dbReference type="AlphaFoldDB" id="A0A4R4ZTJ7"/>
<evidence type="ECO:0000313" key="3">
    <source>
        <dbReference type="Proteomes" id="UP000295124"/>
    </source>
</evidence>
<keyword evidence="1" id="KW-0472">Membrane</keyword>
<feature type="transmembrane region" description="Helical" evidence="1">
    <location>
        <begin position="208"/>
        <end position="231"/>
    </location>
</feature>
<accession>A0A4R4ZTJ7</accession>
<dbReference type="RefSeq" id="WP_132165699.1">
    <property type="nucleotide sequence ID" value="NZ_SMKX01000008.1"/>
</dbReference>
<keyword evidence="3" id="KW-1185">Reference proteome</keyword>
<keyword evidence="1" id="KW-1133">Transmembrane helix</keyword>
<feature type="transmembrane region" description="Helical" evidence="1">
    <location>
        <begin position="97"/>
        <end position="116"/>
    </location>
</feature>
<proteinExistence type="predicted"/>
<gene>
    <name evidence="2" type="ORF">E1263_04630</name>
</gene>
<feature type="transmembrane region" description="Helical" evidence="1">
    <location>
        <begin position="12"/>
        <end position="35"/>
    </location>
</feature>
<name>A0A4R4ZTJ7_9ACTN</name>
<feature type="transmembrane region" description="Helical" evidence="1">
    <location>
        <begin position="160"/>
        <end position="186"/>
    </location>
</feature>
<protein>
    <submittedName>
        <fullName evidence="2">ABC transporter permease</fullName>
    </submittedName>
</protein>
<dbReference type="Proteomes" id="UP000295124">
    <property type="component" value="Unassembled WGS sequence"/>
</dbReference>
<organism evidence="2 3">
    <name type="scientific">Kribbella antibiotica</name>
    <dbReference type="NCBI Taxonomy" id="190195"/>
    <lineage>
        <taxon>Bacteria</taxon>
        <taxon>Bacillati</taxon>
        <taxon>Actinomycetota</taxon>
        <taxon>Actinomycetes</taxon>
        <taxon>Propionibacteriales</taxon>
        <taxon>Kribbellaceae</taxon>
        <taxon>Kribbella</taxon>
    </lineage>
</organism>
<dbReference type="PROSITE" id="PS51257">
    <property type="entry name" value="PROKAR_LIPOPROTEIN"/>
    <property type="match status" value="1"/>
</dbReference>
<keyword evidence="1" id="KW-0812">Transmembrane</keyword>
<sequence length="235" mass="24126">MNALKAELYKASTLPAVWAGFALTVVGCIALEVLLASQGDVTGTDSLPMGTVGAAVIGVVAFSSEYTANSADAGGGRQITTTLTTTPSKTRVLLTKALTIVILIVLSAVVAMPVAVGIARPDVPADELLTSCLGATLYWVLSGLLGFAITVVLRNGVIPLILLILNSSLVSVSLLLTKLTSLAYWLPDLAGRRLFGSGVRTVDSGLDAVPGGLVMAGWAVLLCLLAGFVFARRDA</sequence>
<dbReference type="OrthoDB" id="3294220at2"/>
<comment type="caution">
    <text evidence="2">The sequence shown here is derived from an EMBL/GenBank/DDBJ whole genome shotgun (WGS) entry which is preliminary data.</text>
</comment>
<dbReference type="EMBL" id="SMKX01000008">
    <property type="protein sequence ID" value="TDD62165.1"/>
    <property type="molecule type" value="Genomic_DNA"/>
</dbReference>